<feature type="non-terminal residue" evidence="4">
    <location>
        <position position="1"/>
    </location>
</feature>
<dbReference type="AlphaFoldDB" id="A0AAV0NEX5"/>
<dbReference type="Proteomes" id="UP001154282">
    <property type="component" value="Unassembled WGS sequence"/>
</dbReference>
<dbReference type="GO" id="GO:0004140">
    <property type="term" value="F:dephospho-CoA kinase activity"/>
    <property type="evidence" value="ECO:0007669"/>
    <property type="project" value="InterPro"/>
</dbReference>
<dbReference type="EMBL" id="CAMGYJ010000008">
    <property type="protein sequence ID" value="CAI0456919.1"/>
    <property type="molecule type" value="Genomic_DNA"/>
</dbReference>
<evidence type="ECO:0000313" key="5">
    <source>
        <dbReference type="Proteomes" id="UP001154282"/>
    </source>
</evidence>
<sequence length="150" mass="16389">PVRFRSPLDSPILSFFYYYFFVQSNPIPRSPELIQLDDVRRKNMPGETDSIDYVMEKASGPHFSGLRIDGLLSSPPASSTSSPAHRSSSAAGAFAEADVPPTQPFVIGVCGGTASGKTTVCDMIIQQLHDHRVVLVNQDSFYRGLTPDEL</sequence>
<feature type="non-terminal residue" evidence="4">
    <location>
        <position position="150"/>
    </location>
</feature>
<keyword evidence="1" id="KW-0547">Nucleotide-binding</keyword>
<reference evidence="4" key="1">
    <citation type="submission" date="2022-08" db="EMBL/GenBank/DDBJ databases">
        <authorList>
            <person name="Gutierrez-Valencia J."/>
        </authorList>
    </citation>
    <scope>NUCLEOTIDE SEQUENCE</scope>
</reference>
<dbReference type="GO" id="GO:0005524">
    <property type="term" value="F:ATP binding"/>
    <property type="evidence" value="ECO:0007669"/>
    <property type="project" value="UniProtKB-KW"/>
</dbReference>
<dbReference type="PRINTS" id="PR00988">
    <property type="entry name" value="URIDINKINASE"/>
</dbReference>
<dbReference type="GO" id="GO:0015937">
    <property type="term" value="P:coenzyme A biosynthetic process"/>
    <property type="evidence" value="ECO:0007669"/>
    <property type="project" value="InterPro"/>
</dbReference>
<evidence type="ECO:0000256" key="1">
    <source>
        <dbReference type="ARBA" id="ARBA00022741"/>
    </source>
</evidence>
<proteinExistence type="predicted"/>
<feature type="compositionally biased region" description="Low complexity" evidence="3">
    <location>
        <begin position="73"/>
        <end position="93"/>
    </location>
</feature>
<keyword evidence="2" id="KW-0067">ATP-binding</keyword>
<dbReference type="Gene3D" id="3.40.50.300">
    <property type="entry name" value="P-loop containing nucleotide triphosphate hydrolases"/>
    <property type="match status" value="1"/>
</dbReference>
<evidence type="ECO:0000313" key="4">
    <source>
        <dbReference type="EMBL" id="CAI0456919.1"/>
    </source>
</evidence>
<dbReference type="InterPro" id="IPR001977">
    <property type="entry name" value="Depp_CoAkinase"/>
</dbReference>
<evidence type="ECO:0000256" key="3">
    <source>
        <dbReference type="SAM" id="MobiDB-lite"/>
    </source>
</evidence>
<organism evidence="4 5">
    <name type="scientific">Linum tenue</name>
    <dbReference type="NCBI Taxonomy" id="586396"/>
    <lineage>
        <taxon>Eukaryota</taxon>
        <taxon>Viridiplantae</taxon>
        <taxon>Streptophyta</taxon>
        <taxon>Embryophyta</taxon>
        <taxon>Tracheophyta</taxon>
        <taxon>Spermatophyta</taxon>
        <taxon>Magnoliopsida</taxon>
        <taxon>eudicotyledons</taxon>
        <taxon>Gunneridae</taxon>
        <taxon>Pentapetalae</taxon>
        <taxon>rosids</taxon>
        <taxon>fabids</taxon>
        <taxon>Malpighiales</taxon>
        <taxon>Linaceae</taxon>
        <taxon>Linum</taxon>
    </lineage>
</organism>
<gene>
    <name evidence="4" type="ORF">LITE_LOCUS32941</name>
</gene>
<protein>
    <recommendedName>
        <fullName evidence="6">Uridine kinase</fullName>
    </recommendedName>
</protein>
<dbReference type="InterPro" id="IPR027417">
    <property type="entry name" value="P-loop_NTPase"/>
</dbReference>
<evidence type="ECO:0000256" key="2">
    <source>
        <dbReference type="ARBA" id="ARBA00022840"/>
    </source>
</evidence>
<dbReference type="SUPFAM" id="SSF52540">
    <property type="entry name" value="P-loop containing nucleoside triphosphate hydrolases"/>
    <property type="match status" value="1"/>
</dbReference>
<evidence type="ECO:0008006" key="6">
    <source>
        <dbReference type="Google" id="ProtNLM"/>
    </source>
</evidence>
<dbReference type="PANTHER" id="PTHR10285">
    <property type="entry name" value="URIDINE KINASE"/>
    <property type="match status" value="1"/>
</dbReference>
<name>A0AAV0NEX5_9ROSI</name>
<accession>A0AAV0NEX5</accession>
<keyword evidence="5" id="KW-1185">Reference proteome</keyword>
<comment type="caution">
    <text evidence="4">The sequence shown here is derived from an EMBL/GenBank/DDBJ whole genome shotgun (WGS) entry which is preliminary data.</text>
</comment>
<dbReference type="PROSITE" id="PS51219">
    <property type="entry name" value="DPCK"/>
    <property type="match status" value="1"/>
</dbReference>
<feature type="region of interest" description="Disordered" evidence="3">
    <location>
        <begin position="72"/>
        <end position="93"/>
    </location>
</feature>